<accession>A0A6N4W7U9</accession>
<dbReference type="AlphaFoldDB" id="A0A6N4W7U9"/>
<name>A0A6N4W7U9_9MYCO</name>
<proteinExistence type="predicted"/>
<evidence type="ECO:0000313" key="2">
    <source>
        <dbReference type="Proteomes" id="UP000467249"/>
    </source>
</evidence>
<organism evidence="1 2">
    <name type="scientific">Mycolicibacterium anyangense</name>
    <dbReference type="NCBI Taxonomy" id="1431246"/>
    <lineage>
        <taxon>Bacteria</taxon>
        <taxon>Bacillati</taxon>
        <taxon>Actinomycetota</taxon>
        <taxon>Actinomycetes</taxon>
        <taxon>Mycobacteriales</taxon>
        <taxon>Mycobacteriaceae</taxon>
        <taxon>Mycolicibacterium</taxon>
    </lineage>
</organism>
<reference evidence="1 2" key="1">
    <citation type="journal article" date="2019" name="Emerg. Microbes Infect.">
        <title>Comprehensive subspecies identification of 175 nontuberculous mycobacteria species based on 7547 genomic profiles.</title>
        <authorList>
            <person name="Matsumoto Y."/>
            <person name="Kinjo T."/>
            <person name="Motooka D."/>
            <person name="Nabeya D."/>
            <person name="Jung N."/>
            <person name="Uechi K."/>
            <person name="Horii T."/>
            <person name="Iida T."/>
            <person name="Fujita J."/>
            <person name="Nakamura S."/>
        </authorList>
    </citation>
    <scope>NUCLEOTIDE SEQUENCE [LARGE SCALE GENOMIC DNA]</scope>
    <source>
        <strain evidence="1 2">JCM 30275</strain>
    </source>
</reference>
<gene>
    <name evidence="1" type="ORF">MANY_21220</name>
</gene>
<dbReference type="KEGG" id="many:MANY_21220"/>
<dbReference type="RefSeq" id="WP_163804202.1">
    <property type="nucleotide sequence ID" value="NZ_AP022620.1"/>
</dbReference>
<dbReference type="EMBL" id="AP022620">
    <property type="protein sequence ID" value="BBZ76785.1"/>
    <property type="molecule type" value="Genomic_DNA"/>
</dbReference>
<dbReference type="Proteomes" id="UP000467249">
    <property type="component" value="Chromosome"/>
</dbReference>
<sequence length="105" mass="11603">MLLNDWNPPMAVGGTISAPTRRRFAAAAPPPHPNDAAQARVFAELMKAEIAELDHLIDIAAARWADRVDAGWGNARTPEPVLRLRAKRAEVQRFLDSLYSRFAAD</sequence>
<evidence type="ECO:0000313" key="1">
    <source>
        <dbReference type="EMBL" id="BBZ76785.1"/>
    </source>
</evidence>
<keyword evidence="2" id="KW-1185">Reference proteome</keyword>
<protein>
    <submittedName>
        <fullName evidence="1">Uncharacterized protein</fullName>
    </submittedName>
</protein>